<feature type="compositionally biased region" description="Polar residues" evidence="1">
    <location>
        <begin position="1"/>
        <end position="11"/>
    </location>
</feature>
<feature type="region of interest" description="Disordered" evidence="1">
    <location>
        <begin position="30"/>
        <end position="49"/>
    </location>
</feature>
<feature type="compositionally biased region" description="Polar residues" evidence="1">
    <location>
        <begin position="33"/>
        <end position="49"/>
    </location>
</feature>
<gene>
    <name evidence="2" type="ORF">GWI33_017942</name>
</gene>
<evidence type="ECO:0000313" key="2">
    <source>
        <dbReference type="EMBL" id="KAF7268988.1"/>
    </source>
</evidence>
<dbReference type="EMBL" id="JAACXV010014283">
    <property type="protein sequence ID" value="KAF7268988.1"/>
    <property type="molecule type" value="Genomic_DNA"/>
</dbReference>
<name>A0A834HXK1_RHYFE</name>
<dbReference type="Proteomes" id="UP000625711">
    <property type="component" value="Unassembled WGS sequence"/>
</dbReference>
<feature type="compositionally biased region" description="Low complexity" evidence="1">
    <location>
        <begin position="12"/>
        <end position="24"/>
    </location>
</feature>
<sequence>ESTITLSSYQYETSLSENSTTESSTVLLNNSNKTSITENHSKETTISTT</sequence>
<evidence type="ECO:0008006" key="4">
    <source>
        <dbReference type="Google" id="ProtNLM"/>
    </source>
</evidence>
<proteinExistence type="predicted"/>
<reference evidence="2" key="1">
    <citation type="submission" date="2020-08" db="EMBL/GenBank/DDBJ databases">
        <title>Genome sequencing and assembly of the red palm weevil Rhynchophorus ferrugineus.</title>
        <authorList>
            <person name="Dias G.B."/>
            <person name="Bergman C.M."/>
            <person name="Manee M."/>
        </authorList>
    </citation>
    <scope>NUCLEOTIDE SEQUENCE</scope>
    <source>
        <strain evidence="2">AA-2017</strain>
        <tissue evidence="2">Whole larva</tissue>
    </source>
</reference>
<keyword evidence="3" id="KW-1185">Reference proteome</keyword>
<feature type="region of interest" description="Disordered" evidence="1">
    <location>
        <begin position="1"/>
        <end position="24"/>
    </location>
</feature>
<evidence type="ECO:0000313" key="3">
    <source>
        <dbReference type="Proteomes" id="UP000625711"/>
    </source>
</evidence>
<feature type="non-terminal residue" evidence="2">
    <location>
        <position position="1"/>
    </location>
</feature>
<comment type="caution">
    <text evidence="2">The sequence shown here is derived from an EMBL/GenBank/DDBJ whole genome shotgun (WGS) entry which is preliminary data.</text>
</comment>
<organism evidence="2 3">
    <name type="scientific">Rhynchophorus ferrugineus</name>
    <name type="common">Red palm weevil</name>
    <name type="synonym">Curculio ferrugineus</name>
    <dbReference type="NCBI Taxonomy" id="354439"/>
    <lineage>
        <taxon>Eukaryota</taxon>
        <taxon>Metazoa</taxon>
        <taxon>Ecdysozoa</taxon>
        <taxon>Arthropoda</taxon>
        <taxon>Hexapoda</taxon>
        <taxon>Insecta</taxon>
        <taxon>Pterygota</taxon>
        <taxon>Neoptera</taxon>
        <taxon>Endopterygota</taxon>
        <taxon>Coleoptera</taxon>
        <taxon>Polyphaga</taxon>
        <taxon>Cucujiformia</taxon>
        <taxon>Curculionidae</taxon>
        <taxon>Dryophthorinae</taxon>
        <taxon>Rhynchophorus</taxon>
    </lineage>
</organism>
<protein>
    <recommendedName>
        <fullName evidence="4">G protein</fullName>
    </recommendedName>
</protein>
<dbReference type="AlphaFoldDB" id="A0A834HXK1"/>
<evidence type="ECO:0000256" key="1">
    <source>
        <dbReference type="SAM" id="MobiDB-lite"/>
    </source>
</evidence>
<accession>A0A834HXK1</accession>
<feature type="non-terminal residue" evidence="2">
    <location>
        <position position="49"/>
    </location>
</feature>